<evidence type="ECO:0000256" key="1">
    <source>
        <dbReference type="SAM" id="SignalP"/>
    </source>
</evidence>
<gene>
    <name evidence="3" type="ORF">EXJ73_16610</name>
</gene>
<sequence>MRLASSPVRSLIGAALGTLLALSSMSARANFVSDITVKLIAPGGVLGDPTATPISVSQLVTTANLGTGIQSVVHGGSGAVSNFLADNEFVSFSGDSIHVSSYSGTTVFTTGYLGLGGEHARYEFDALSIAGKIITGFTVYAFDDFLTSGFSGLASPLPASGLVNLIDPHTVSLDLDNIVFKDRGTGSGAAHADFRIDLITRDASTGPGGGNNLPEPATLALFAIAALGAGAARRRA</sequence>
<organism evidence="3 4">
    <name type="scientific">Pelomonas aquatica</name>
    <dbReference type="NCBI Taxonomy" id="431058"/>
    <lineage>
        <taxon>Bacteria</taxon>
        <taxon>Pseudomonadati</taxon>
        <taxon>Pseudomonadota</taxon>
        <taxon>Betaproteobacteria</taxon>
        <taxon>Burkholderiales</taxon>
        <taxon>Sphaerotilaceae</taxon>
        <taxon>Roseateles</taxon>
    </lineage>
</organism>
<dbReference type="NCBIfam" id="TIGR02595">
    <property type="entry name" value="PEP_CTERM"/>
    <property type="match status" value="1"/>
</dbReference>
<accession>A0A9X4LJX0</accession>
<dbReference type="InterPro" id="IPR013424">
    <property type="entry name" value="Ice-binding_C"/>
</dbReference>
<dbReference type="EMBL" id="SGUG01000026">
    <property type="protein sequence ID" value="MDG0864084.1"/>
    <property type="molecule type" value="Genomic_DNA"/>
</dbReference>
<feature type="signal peptide" evidence="1">
    <location>
        <begin position="1"/>
        <end position="29"/>
    </location>
</feature>
<name>A0A9X4LJX0_9BURK</name>
<dbReference type="RefSeq" id="WP_268152621.1">
    <property type="nucleotide sequence ID" value="NZ_JAPPUW010000016.1"/>
</dbReference>
<feature type="domain" description="Ice-binding protein C-terminal" evidence="2">
    <location>
        <begin position="214"/>
        <end position="235"/>
    </location>
</feature>
<keyword evidence="4" id="KW-1185">Reference proteome</keyword>
<dbReference type="AlphaFoldDB" id="A0A9X4LJX0"/>
<comment type="caution">
    <text evidence="3">The sequence shown here is derived from an EMBL/GenBank/DDBJ whole genome shotgun (WGS) entry which is preliminary data.</text>
</comment>
<evidence type="ECO:0000259" key="2">
    <source>
        <dbReference type="Pfam" id="PF07589"/>
    </source>
</evidence>
<dbReference type="Pfam" id="PF07589">
    <property type="entry name" value="PEP-CTERM"/>
    <property type="match status" value="1"/>
</dbReference>
<keyword evidence="1" id="KW-0732">Signal</keyword>
<dbReference type="Proteomes" id="UP001152766">
    <property type="component" value="Unassembled WGS sequence"/>
</dbReference>
<feature type="chain" id="PRO_5040866471" evidence="1">
    <location>
        <begin position="30"/>
        <end position="236"/>
    </location>
</feature>
<proteinExistence type="predicted"/>
<evidence type="ECO:0000313" key="3">
    <source>
        <dbReference type="EMBL" id="MDG0864084.1"/>
    </source>
</evidence>
<reference evidence="3" key="1">
    <citation type="submission" date="2019-02" db="EMBL/GenBank/DDBJ databases">
        <title>Draft genome of the type strain Pelomonas aquatica CCUG 52575T.</title>
        <authorList>
            <person name="Gomila M."/>
            <person name="Lalucat J."/>
        </authorList>
    </citation>
    <scope>NUCLEOTIDE SEQUENCE</scope>
    <source>
        <strain evidence="3">CCUG 52575</strain>
    </source>
</reference>
<evidence type="ECO:0000313" key="4">
    <source>
        <dbReference type="Proteomes" id="UP001152766"/>
    </source>
</evidence>
<protein>
    <submittedName>
        <fullName evidence="3">PEP-CTERM sorting domain-containing protein</fullName>
    </submittedName>
</protein>